<feature type="compositionally biased region" description="Low complexity" evidence="16">
    <location>
        <begin position="586"/>
        <end position="595"/>
    </location>
</feature>
<evidence type="ECO:0000256" key="16">
    <source>
        <dbReference type="SAM" id="MobiDB-lite"/>
    </source>
</evidence>
<dbReference type="PANTHER" id="PTHR23163">
    <property type="entry name" value="RING FINGER PROTEIN-RELATED"/>
    <property type="match status" value="1"/>
</dbReference>
<dbReference type="GO" id="GO:0006325">
    <property type="term" value="P:chromatin organization"/>
    <property type="evidence" value="ECO:0007669"/>
    <property type="project" value="UniProtKB-KW"/>
</dbReference>
<keyword evidence="19" id="KW-1185">Reference proteome</keyword>
<dbReference type="InterPro" id="IPR013956">
    <property type="entry name" value="E3_ubiquit_lig_Bre1"/>
</dbReference>
<feature type="region of interest" description="Disordered" evidence="16">
    <location>
        <begin position="188"/>
        <end position="218"/>
    </location>
</feature>
<dbReference type="GO" id="GO:0005634">
    <property type="term" value="C:nucleus"/>
    <property type="evidence" value="ECO:0007669"/>
    <property type="project" value="UniProtKB-SubCell"/>
</dbReference>
<keyword evidence="5 14" id="KW-0808">Transferase</keyword>
<dbReference type="GO" id="GO:0008270">
    <property type="term" value="F:zinc ion binding"/>
    <property type="evidence" value="ECO:0007669"/>
    <property type="project" value="UniProtKB-KW"/>
</dbReference>
<evidence type="ECO:0000256" key="15">
    <source>
        <dbReference type="SAM" id="Coils"/>
    </source>
</evidence>
<dbReference type="EC" id="2.3.2.27" evidence="14"/>
<name>A0AAD4JYC2_9MUSC</name>
<sequence>MSKRSADDASGGGAGSGSSSSCLVAAAAAGQPPIKKVHFEPHLIGPVSTLEEMDIKVLEFQNKKLAQRIEQRMRCEAELRHRIEQLEKRQTQDDAVLNVVNRYWNQLNEDIRVLLQRFDAETADELENKNENEVTTSFLTQLSTWDKEELDEKLANRVQVSKRAVAKIVQVIDRLMQRNEKITHVLKGDAASGAGAQGSSGSGAADDEQQSNSAGADGNTAAVAAAAAAALEETLKQTHIEIMTENRALQNLNTSLHEKFHTMSLKMKEYQDALTAKETENAELKNQIDELQYDLEKIHCRNDKLENHLAEAIEKLKAYHQIYGDPNKSSNSSKTPSSGAGAGGGGGGGSNTTNVNSQHLEELQKELEEYRELANNRLQELDKLHATHRETLKEVEKLKMDIRQLPESVIVETTEYKCLQSQFSVLYNESMQIKTMLDETRNQLQNSKNQHLRQIEVMESEELIAQKKVRSEMIQMEDMLAVIRKEYEALRIDFEQNMAANEQTAPINREMRHLITSLQNHNGQLKGEVQRYKRKYKDISTDNVKLRKDLDDALAKIEGSKQQQQSVGTATGDDIKQEANSINIKEENISNTSAGSGSGGGSTCQTNASSCSGDAAVAIKEENCASAEDELDEELASKDVKDPAAAIKQEKLANASEAAPAEKKDSPGPGNATATSAAGSAGNAVKSEKETKDGIKSKDQKAVESETVRDLKAQLKKALNDQKEMKLLLDMYKGVSKDQRDKVQLMATEKKLRSEIEELRQQLKKLQESKREERKKLADEEALRKIKQLEEQKYELQKQVANHKPTENSWGGAPGAGPGGGNYTRPFVGSHEEEALLNEMEVTGQAFEDMQEQNSRLIQQLREKDDANFKLMSERIKANQLHKLLREEKTVLEDQMATATTQIDAMHIVLRKLEEKERSLQATVASIEKELMLRQQAMEMHKRKAIESAQSAADLKLHLEKYHAQMKEAQQVVAEKTSALEAEAYKTKRLQEELAQFKRKAERMKKMEMSGTTIDEVMIEEIREYKETLTCPSCKVKRKDAVLSKCFHVFCYDCLRTRYETRQRKCPKCNCAFGANDYHRLYLQ</sequence>
<dbReference type="Proteomes" id="UP001200034">
    <property type="component" value="Unassembled WGS sequence"/>
</dbReference>
<feature type="compositionally biased region" description="Basic and acidic residues" evidence="16">
    <location>
        <begin position="686"/>
        <end position="707"/>
    </location>
</feature>
<dbReference type="InterPro" id="IPR058643">
    <property type="entry name" value="BRE1-like_CC"/>
</dbReference>
<feature type="domain" description="RING-type" evidence="17">
    <location>
        <begin position="1031"/>
        <end position="1070"/>
    </location>
</feature>
<feature type="compositionally biased region" description="Low complexity" evidence="16">
    <location>
        <begin position="326"/>
        <end position="339"/>
    </location>
</feature>
<evidence type="ECO:0000313" key="19">
    <source>
        <dbReference type="Proteomes" id="UP001200034"/>
    </source>
</evidence>
<dbReference type="CDD" id="cd16705">
    <property type="entry name" value="RING-HC_dBre1-like"/>
    <property type="match status" value="1"/>
</dbReference>
<dbReference type="Pfam" id="PF26095">
    <property type="entry name" value="CC_Bre1"/>
    <property type="match status" value="1"/>
</dbReference>
<feature type="region of interest" description="Disordered" evidence="16">
    <location>
        <begin position="324"/>
        <end position="355"/>
    </location>
</feature>
<feature type="region of interest" description="Disordered" evidence="16">
    <location>
        <begin position="801"/>
        <end position="825"/>
    </location>
</feature>
<keyword evidence="7 13" id="KW-0863">Zinc-finger</keyword>
<keyword evidence="11 14" id="KW-0175">Coiled coil</keyword>
<dbReference type="InterPro" id="IPR058642">
    <property type="entry name" value="BRE1A/B-like_dom"/>
</dbReference>
<feature type="coiled-coil region" evidence="15">
    <location>
        <begin position="515"/>
        <end position="563"/>
    </location>
</feature>
<comment type="subcellular location">
    <subcellularLocation>
        <location evidence="2 14">Nucleus</location>
    </subcellularLocation>
</comment>
<keyword evidence="8 14" id="KW-0833">Ubl conjugation pathway</keyword>
<feature type="coiled-coil region" evidence="15">
    <location>
        <begin position="430"/>
        <end position="461"/>
    </location>
</feature>
<feature type="region of interest" description="Disordered" evidence="16">
    <location>
        <begin position="1"/>
        <end position="20"/>
    </location>
</feature>
<protein>
    <recommendedName>
        <fullName evidence="14">E3 ubiquitin protein ligase</fullName>
        <ecNumber evidence="14">2.3.2.27</ecNumber>
    </recommendedName>
</protein>
<comment type="pathway">
    <text evidence="3 14">Protein modification; protein ubiquitination.</text>
</comment>
<accession>A0AAD4JYC2</accession>
<evidence type="ECO:0000256" key="2">
    <source>
        <dbReference type="ARBA" id="ARBA00004123"/>
    </source>
</evidence>
<dbReference type="InterPro" id="IPR017907">
    <property type="entry name" value="Znf_RING_CS"/>
</dbReference>
<dbReference type="InterPro" id="IPR018957">
    <property type="entry name" value="Znf_C3HC4_RING-type"/>
</dbReference>
<dbReference type="PROSITE" id="PS51257">
    <property type="entry name" value="PROKAR_LIPOPROTEIN"/>
    <property type="match status" value="1"/>
</dbReference>
<proteinExistence type="inferred from homology"/>
<dbReference type="InterPro" id="IPR001841">
    <property type="entry name" value="Znf_RING"/>
</dbReference>
<dbReference type="Gene3D" id="3.30.40.10">
    <property type="entry name" value="Zinc/RING finger domain, C3HC4 (zinc finger)"/>
    <property type="match status" value="1"/>
</dbReference>
<dbReference type="SMART" id="SM00184">
    <property type="entry name" value="RING"/>
    <property type="match status" value="1"/>
</dbReference>
<evidence type="ECO:0000259" key="17">
    <source>
        <dbReference type="PROSITE" id="PS50089"/>
    </source>
</evidence>
<dbReference type="PROSITE" id="PS50089">
    <property type="entry name" value="ZF_RING_2"/>
    <property type="match status" value="1"/>
</dbReference>
<dbReference type="GO" id="GO:0016567">
    <property type="term" value="P:protein ubiquitination"/>
    <property type="evidence" value="ECO:0007669"/>
    <property type="project" value="UniProtKB-UniRule"/>
</dbReference>
<evidence type="ECO:0000256" key="14">
    <source>
        <dbReference type="RuleBase" id="RU365038"/>
    </source>
</evidence>
<comment type="catalytic activity">
    <reaction evidence="1 14">
        <text>S-ubiquitinyl-[E2 ubiquitin-conjugating enzyme]-L-cysteine + [acceptor protein]-L-lysine = [E2 ubiquitin-conjugating enzyme]-L-cysteine + N(6)-ubiquitinyl-[acceptor protein]-L-lysine.</text>
        <dbReference type="EC" id="2.3.2.27"/>
    </reaction>
</comment>
<feature type="coiled-coil region" evidence="15">
    <location>
        <begin position="847"/>
        <end position="1007"/>
    </location>
</feature>
<dbReference type="GO" id="GO:0033503">
    <property type="term" value="C:HULC complex"/>
    <property type="evidence" value="ECO:0007669"/>
    <property type="project" value="TreeGrafter"/>
</dbReference>
<dbReference type="EMBL" id="JAJJHW010002774">
    <property type="protein sequence ID" value="KAH8366253.1"/>
    <property type="molecule type" value="Genomic_DNA"/>
</dbReference>
<feature type="compositionally biased region" description="Gly residues" evidence="16">
    <location>
        <begin position="340"/>
        <end position="350"/>
    </location>
</feature>
<evidence type="ECO:0000256" key="7">
    <source>
        <dbReference type="ARBA" id="ARBA00022771"/>
    </source>
</evidence>
<comment type="caution">
    <text evidence="18">The sequence shown here is derived from an EMBL/GenBank/DDBJ whole genome shotgun (WGS) entry which is preliminary data.</text>
</comment>
<feature type="compositionally biased region" description="Gly residues" evidence="16">
    <location>
        <begin position="812"/>
        <end position="822"/>
    </location>
</feature>
<dbReference type="GO" id="GO:0060255">
    <property type="term" value="P:regulation of macromolecule metabolic process"/>
    <property type="evidence" value="ECO:0007669"/>
    <property type="project" value="UniProtKB-ARBA"/>
</dbReference>
<evidence type="ECO:0000256" key="9">
    <source>
        <dbReference type="ARBA" id="ARBA00022833"/>
    </source>
</evidence>
<dbReference type="Pfam" id="PF26052">
    <property type="entry name" value="BRE1B"/>
    <property type="match status" value="1"/>
</dbReference>
<dbReference type="InterPro" id="IPR013083">
    <property type="entry name" value="Znf_RING/FYVE/PHD"/>
</dbReference>
<dbReference type="PROSITE" id="PS00518">
    <property type="entry name" value="ZF_RING_1"/>
    <property type="match status" value="1"/>
</dbReference>
<evidence type="ECO:0000313" key="18">
    <source>
        <dbReference type="EMBL" id="KAH8366253.1"/>
    </source>
</evidence>
<evidence type="ECO:0000256" key="4">
    <source>
        <dbReference type="ARBA" id="ARBA00005555"/>
    </source>
</evidence>
<evidence type="ECO:0000256" key="1">
    <source>
        <dbReference type="ARBA" id="ARBA00000900"/>
    </source>
</evidence>
<keyword evidence="6 14" id="KW-0479">Metal-binding</keyword>
<feature type="coiled-coil region" evidence="15">
    <location>
        <begin position="267"/>
        <end position="322"/>
    </location>
</feature>
<dbReference type="FunFam" id="3.30.40.10:FF:000040">
    <property type="entry name" value="E3 ubiquitin protein ligase"/>
    <property type="match status" value="1"/>
</dbReference>
<evidence type="ECO:0000256" key="12">
    <source>
        <dbReference type="ARBA" id="ARBA00023242"/>
    </source>
</evidence>
<dbReference type="GO" id="GO:0061630">
    <property type="term" value="F:ubiquitin protein ligase activity"/>
    <property type="evidence" value="ECO:0007669"/>
    <property type="project" value="UniProtKB-EC"/>
</dbReference>
<keyword evidence="10 14" id="KW-0156">Chromatin regulator</keyword>
<keyword evidence="9 14" id="KW-0862">Zinc</keyword>
<dbReference type="PANTHER" id="PTHR23163:SF0">
    <property type="entry name" value="E3 UBIQUITIN-PROTEIN LIGASE BRE1"/>
    <property type="match status" value="1"/>
</dbReference>
<dbReference type="SUPFAM" id="SSF57850">
    <property type="entry name" value="RING/U-box"/>
    <property type="match status" value="1"/>
</dbReference>
<dbReference type="Pfam" id="PF00097">
    <property type="entry name" value="zf-C3HC4"/>
    <property type="match status" value="1"/>
</dbReference>
<comment type="similarity">
    <text evidence="4 14">Belongs to the BRE1 family.</text>
</comment>
<feature type="region of interest" description="Disordered" evidence="16">
    <location>
        <begin position="586"/>
        <end position="610"/>
    </location>
</feature>
<evidence type="ECO:0000256" key="3">
    <source>
        <dbReference type="ARBA" id="ARBA00004906"/>
    </source>
</evidence>
<evidence type="ECO:0000256" key="13">
    <source>
        <dbReference type="PROSITE-ProRule" id="PRU00175"/>
    </source>
</evidence>
<keyword evidence="12 14" id="KW-0539">Nucleus</keyword>
<evidence type="ECO:0000256" key="11">
    <source>
        <dbReference type="ARBA" id="ARBA00023054"/>
    </source>
</evidence>
<gene>
    <name evidence="18" type="ORF">KR093_010988</name>
</gene>
<evidence type="ECO:0000256" key="5">
    <source>
        <dbReference type="ARBA" id="ARBA00022679"/>
    </source>
</evidence>
<evidence type="ECO:0000256" key="6">
    <source>
        <dbReference type="ARBA" id="ARBA00022723"/>
    </source>
</evidence>
<evidence type="ECO:0000256" key="8">
    <source>
        <dbReference type="ARBA" id="ARBA00022786"/>
    </source>
</evidence>
<feature type="region of interest" description="Disordered" evidence="16">
    <location>
        <begin position="651"/>
        <end position="707"/>
    </location>
</feature>
<feature type="compositionally biased region" description="Low complexity" evidence="16">
    <location>
        <begin position="667"/>
        <end position="684"/>
    </location>
</feature>
<evidence type="ECO:0000256" key="10">
    <source>
        <dbReference type="ARBA" id="ARBA00022853"/>
    </source>
</evidence>
<reference evidence="18" key="1">
    <citation type="journal article" date="2021" name="Mol. Ecol. Resour.">
        <title>Phylogenomic analyses of the genus Drosophila reveals genomic signals of climate adaptation.</title>
        <authorList>
            <person name="Li F."/>
            <person name="Rane R.V."/>
            <person name="Luria V."/>
            <person name="Xiong Z."/>
            <person name="Chen J."/>
            <person name="Li Z."/>
            <person name="Catullo R.A."/>
            <person name="Griffin P.C."/>
            <person name="Schiffer M."/>
            <person name="Pearce S."/>
            <person name="Lee S.F."/>
            <person name="McElroy K."/>
            <person name="Stocker A."/>
            <person name="Shirriffs J."/>
            <person name="Cockerell F."/>
            <person name="Coppin C."/>
            <person name="Sgro C.M."/>
            <person name="Karger A."/>
            <person name="Cain J.W."/>
            <person name="Weber J.A."/>
            <person name="Santpere G."/>
            <person name="Kirschner M.W."/>
            <person name="Hoffmann A.A."/>
            <person name="Oakeshott J.G."/>
            <person name="Zhang G."/>
        </authorList>
    </citation>
    <scope>NUCLEOTIDE SEQUENCE</scope>
    <source>
        <strain evidence="18">BGI-SZ-2011g</strain>
    </source>
</reference>
<organism evidence="18 19">
    <name type="scientific">Drosophila rubida</name>
    <dbReference type="NCBI Taxonomy" id="30044"/>
    <lineage>
        <taxon>Eukaryota</taxon>
        <taxon>Metazoa</taxon>
        <taxon>Ecdysozoa</taxon>
        <taxon>Arthropoda</taxon>
        <taxon>Hexapoda</taxon>
        <taxon>Insecta</taxon>
        <taxon>Pterygota</taxon>
        <taxon>Neoptera</taxon>
        <taxon>Endopterygota</taxon>
        <taxon>Diptera</taxon>
        <taxon>Brachycera</taxon>
        <taxon>Muscomorpha</taxon>
        <taxon>Ephydroidea</taxon>
        <taxon>Drosophilidae</taxon>
        <taxon>Drosophila</taxon>
    </lineage>
</organism>
<dbReference type="AlphaFoldDB" id="A0AAD4JYC2"/>